<proteinExistence type="predicted"/>
<feature type="compositionally biased region" description="Basic residues" evidence="1">
    <location>
        <begin position="301"/>
        <end position="319"/>
    </location>
</feature>
<feature type="compositionally biased region" description="Low complexity" evidence="1">
    <location>
        <begin position="161"/>
        <end position="177"/>
    </location>
</feature>
<feature type="region of interest" description="Disordered" evidence="1">
    <location>
        <begin position="291"/>
        <end position="418"/>
    </location>
</feature>
<comment type="caution">
    <text evidence="2">The sequence shown here is derived from an EMBL/GenBank/DDBJ whole genome shotgun (WGS) entry which is preliminary data.</text>
</comment>
<gene>
    <name evidence="2" type="primary">KIF21B</name>
    <name evidence="2" type="ORF">SNEC2469_LOCUS25123</name>
</gene>
<organism evidence="2 3">
    <name type="scientific">Symbiodinium necroappetens</name>
    <dbReference type="NCBI Taxonomy" id="1628268"/>
    <lineage>
        <taxon>Eukaryota</taxon>
        <taxon>Sar</taxon>
        <taxon>Alveolata</taxon>
        <taxon>Dinophyceae</taxon>
        <taxon>Suessiales</taxon>
        <taxon>Symbiodiniaceae</taxon>
        <taxon>Symbiodinium</taxon>
    </lineage>
</organism>
<dbReference type="Proteomes" id="UP000601435">
    <property type="component" value="Unassembled WGS sequence"/>
</dbReference>
<evidence type="ECO:0000313" key="3">
    <source>
        <dbReference type="Proteomes" id="UP000601435"/>
    </source>
</evidence>
<dbReference type="AlphaFoldDB" id="A0A812ZNV5"/>
<feature type="compositionally biased region" description="Basic residues" evidence="1">
    <location>
        <begin position="399"/>
        <end position="409"/>
    </location>
</feature>
<feature type="compositionally biased region" description="Polar residues" evidence="1">
    <location>
        <begin position="384"/>
        <end position="393"/>
    </location>
</feature>
<name>A0A812ZNV5_9DINO</name>
<evidence type="ECO:0000313" key="2">
    <source>
        <dbReference type="EMBL" id="CAE7835838.1"/>
    </source>
</evidence>
<sequence>MEDRRMMEQYLLEDFLNGWLTRNDEILPAIRKHKEKAVLPVPAAGVQSAAMCEDNYDFLCHYFATLGAKLPLFSCHKVVLQTLAKRYAIFPAQTRKRIVKAWAATEAATMRGCAVHALLLARRSSGSKSTKIRMLKELIASAIGSSDVDAAIEAEIQACMQDQSQDGSADSQSSASIDGERMDQDDLLEDPKTMPPSILKAVPCNVDKMETQLSWWDSPTKLGCKAMIEEDKENDKRAPVQAAPPNLRLSQEMVKTHEKDLEEAQAIEAVSEQLEVQKAARLAAAANKVAAAAKKQDPKHVAKGSKVKTGGRGRGRGRGRGAANPRDVATSSDGATDAPATQAAENPSNIDTDAPATEAAENPSNIDTEAAENPGNIATEAPENPSNIATSSDAPAPKAKAKAKAKAKSQARFPAPDANALGDWSTKAAELKTAGIAIPAGFDGSQKSYTLSAATYNPRTPDAGSISVLWTLNTLYVNTVVQTHDFPANKKGGCNLTRSKYGNSFASCWKAAKFAAGWTDTLGQ</sequence>
<accession>A0A812ZNV5</accession>
<reference evidence="2" key="1">
    <citation type="submission" date="2021-02" db="EMBL/GenBank/DDBJ databases">
        <authorList>
            <person name="Dougan E. K."/>
            <person name="Rhodes N."/>
            <person name="Thang M."/>
            <person name="Chan C."/>
        </authorList>
    </citation>
    <scope>NUCLEOTIDE SEQUENCE</scope>
</reference>
<protein>
    <submittedName>
        <fullName evidence="2">KIF21B protein</fullName>
    </submittedName>
</protein>
<dbReference type="EMBL" id="CAJNJA010049142">
    <property type="protein sequence ID" value="CAE7835838.1"/>
    <property type="molecule type" value="Genomic_DNA"/>
</dbReference>
<evidence type="ECO:0000256" key="1">
    <source>
        <dbReference type="SAM" id="MobiDB-lite"/>
    </source>
</evidence>
<feature type="region of interest" description="Disordered" evidence="1">
    <location>
        <begin position="161"/>
        <end position="180"/>
    </location>
</feature>
<keyword evidence="3" id="KW-1185">Reference proteome</keyword>
<dbReference type="OrthoDB" id="10356409at2759"/>